<dbReference type="InterPro" id="IPR036439">
    <property type="entry name" value="Dockerin_dom_sf"/>
</dbReference>
<dbReference type="Pfam" id="PF24251">
    <property type="entry name" value="DUF7453"/>
    <property type="match status" value="1"/>
</dbReference>
<dbReference type="KEGG" id="llh:I41_14400"/>
<dbReference type="Proteomes" id="UP000317909">
    <property type="component" value="Chromosome"/>
</dbReference>
<evidence type="ECO:0000256" key="1">
    <source>
        <dbReference type="SAM" id="SignalP"/>
    </source>
</evidence>
<keyword evidence="1" id="KW-0732">Signal</keyword>
<accession>A0A517TV84</accession>
<sequence length="608" mass="60234" precursor="true">MLFRQTLAVVLAIHLTADAAAAIRVVAASGQSAPGSTGTFLHLYHSSDGPSAPVINGLGRTAFAATLTGSGVTALDDTGMWSEGGGALALVGREGFAAPTGPAGALYRRLANPVLNDSGALAYAGTMREGVAGVTVDDNGGVWSSGGGALGLIARERSQAAGAPAGVEFATMIDPTMNASGQSTFRATLSGAGVTATNDDGVWSQKQGLLGLIARAGNAAPGTPAGVNYLSFTTELPAINDAGNVAFRALLTGTGVSGTNDSGLWVERNGALALVAREGAPAAGVEVGVNYGVFSPPSLNAVGQLAFVATLPGSVNSTNVAIFAESNNVPAVAVRKGAAAPGGPAGAVFANFTSPLFNSANDLAFQATLSGAAITAANNDGIWTKQNGTLAPIALEGTAAPGTSAGILFSAFNEVAMNANGQVAFLGTLTGTGITAANDSGLWATTGSGELRLVAREGSTLADDLAGTVSGLYFAGGSNNEDGQRSGFNDRGEIAFLATNADGTSRIVVSDLVAPQLPADFNNDAFVDGGDLLIWQRNLGMATGATKANGDADGDHDVDAADLALWKGGFGVTVASSSSVAAVPEPSSAAVAVILVAGLLGRGRRPSR</sequence>
<feature type="signal peptide" evidence="1">
    <location>
        <begin position="1"/>
        <end position="21"/>
    </location>
</feature>
<gene>
    <name evidence="2" type="ORF">I41_14400</name>
</gene>
<feature type="chain" id="PRO_5021928310" description="PEP-CTERM protein-sorting domain-containing protein" evidence="1">
    <location>
        <begin position="22"/>
        <end position="608"/>
    </location>
</feature>
<dbReference type="GO" id="GO:0000272">
    <property type="term" value="P:polysaccharide catabolic process"/>
    <property type="evidence" value="ECO:0007669"/>
    <property type="project" value="InterPro"/>
</dbReference>
<dbReference type="RefSeq" id="WP_145431853.1">
    <property type="nucleotide sequence ID" value="NZ_CP036339.1"/>
</dbReference>
<dbReference type="Pfam" id="PF00404">
    <property type="entry name" value="Dockerin_1"/>
    <property type="match status" value="1"/>
</dbReference>
<protein>
    <recommendedName>
        <fullName evidence="4">PEP-CTERM protein-sorting domain-containing protein</fullName>
    </recommendedName>
</protein>
<evidence type="ECO:0008006" key="4">
    <source>
        <dbReference type="Google" id="ProtNLM"/>
    </source>
</evidence>
<proteinExistence type="predicted"/>
<evidence type="ECO:0000313" key="2">
    <source>
        <dbReference type="EMBL" id="QDT72268.1"/>
    </source>
</evidence>
<dbReference type="OrthoDB" id="267377at2"/>
<dbReference type="InterPro" id="IPR055876">
    <property type="entry name" value="DUF7453"/>
</dbReference>
<organism evidence="2 3">
    <name type="scientific">Lacipirellula limnantheis</name>
    <dbReference type="NCBI Taxonomy" id="2528024"/>
    <lineage>
        <taxon>Bacteria</taxon>
        <taxon>Pseudomonadati</taxon>
        <taxon>Planctomycetota</taxon>
        <taxon>Planctomycetia</taxon>
        <taxon>Pirellulales</taxon>
        <taxon>Lacipirellulaceae</taxon>
        <taxon>Lacipirellula</taxon>
    </lineage>
</organism>
<keyword evidence="3" id="KW-1185">Reference proteome</keyword>
<dbReference type="Gene3D" id="1.10.1330.10">
    <property type="entry name" value="Dockerin domain"/>
    <property type="match status" value="1"/>
</dbReference>
<dbReference type="EMBL" id="CP036339">
    <property type="protein sequence ID" value="QDT72268.1"/>
    <property type="molecule type" value="Genomic_DNA"/>
</dbReference>
<dbReference type="GO" id="GO:0004553">
    <property type="term" value="F:hydrolase activity, hydrolyzing O-glycosyl compounds"/>
    <property type="evidence" value="ECO:0007669"/>
    <property type="project" value="InterPro"/>
</dbReference>
<dbReference type="InterPro" id="IPR002105">
    <property type="entry name" value="Dockerin_1_rpt"/>
</dbReference>
<evidence type="ECO:0000313" key="3">
    <source>
        <dbReference type="Proteomes" id="UP000317909"/>
    </source>
</evidence>
<dbReference type="AlphaFoldDB" id="A0A517TV84"/>
<dbReference type="NCBIfam" id="TIGR05002">
    <property type="entry name" value="NxxGxxAF_repeat"/>
    <property type="match status" value="7"/>
</dbReference>
<name>A0A517TV84_9BACT</name>
<reference evidence="2 3" key="1">
    <citation type="submission" date="2019-02" db="EMBL/GenBank/DDBJ databases">
        <title>Deep-cultivation of Planctomycetes and their phenomic and genomic characterization uncovers novel biology.</title>
        <authorList>
            <person name="Wiegand S."/>
            <person name="Jogler M."/>
            <person name="Boedeker C."/>
            <person name="Pinto D."/>
            <person name="Vollmers J."/>
            <person name="Rivas-Marin E."/>
            <person name="Kohn T."/>
            <person name="Peeters S.H."/>
            <person name="Heuer A."/>
            <person name="Rast P."/>
            <person name="Oberbeckmann S."/>
            <person name="Bunk B."/>
            <person name="Jeske O."/>
            <person name="Meyerdierks A."/>
            <person name="Storesund J.E."/>
            <person name="Kallscheuer N."/>
            <person name="Luecker S."/>
            <person name="Lage O.M."/>
            <person name="Pohl T."/>
            <person name="Merkel B.J."/>
            <person name="Hornburger P."/>
            <person name="Mueller R.-W."/>
            <person name="Bruemmer F."/>
            <person name="Labrenz M."/>
            <person name="Spormann A.M."/>
            <person name="Op den Camp H."/>
            <person name="Overmann J."/>
            <person name="Amann R."/>
            <person name="Jetten M.S.M."/>
            <person name="Mascher T."/>
            <person name="Medema M.H."/>
            <person name="Devos D.P."/>
            <person name="Kaster A.-K."/>
            <person name="Ovreas L."/>
            <person name="Rohde M."/>
            <person name="Galperin M.Y."/>
            <person name="Jogler C."/>
        </authorList>
    </citation>
    <scope>NUCLEOTIDE SEQUENCE [LARGE SCALE GENOMIC DNA]</scope>
    <source>
        <strain evidence="2 3">I41</strain>
    </source>
</reference>